<sequence length="264" mass="28759">MDPRDPAVPGLLRRGRIDITGRLVDASNATLFGTIALDGVEAQCVYKPVRGERPLWDFPDGTLAGREVSAFLVSEAGGFDVVPPTVLRDGPFGPGMVQVWVDTDDERELVDVCAPGDVPHGWLGVLRARGGRGEPAVLVHADVPELQSMAALDVLTNNADRKGGHVLAGVDGNVYGVDHGLCMHTEDKLRTVLWGWVGKRLPDQVLDKVERLRAALDAELSDELSEHITRRELRALRRRVDRLLADPCYPEPSGYGPAIPWPAF</sequence>
<keyword evidence="2" id="KW-1185">Reference proteome</keyword>
<dbReference type="RefSeq" id="WP_343986949.1">
    <property type="nucleotide sequence ID" value="NZ_BAAAJG010000027.1"/>
</dbReference>
<accession>A0ABW4FPZ2</accession>
<protein>
    <submittedName>
        <fullName evidence="1">SCO1664 family protein</fullName>
    </submittedName>
</protein>
<dbReference type="Proteomes" id="UP001597145">
    <property type="component" value="Unassembled WGS sequence"/>
</dbReference>
<name>A0ABW4FPZ2_9PSEU</name>
<dbReference type="InterPro" id="IPR022292">
    <property type="entry name" value="CHP03843"/>
</dbReference>
<dbReference type="EMBL" id="JBHUCP010000018">
    <property type="protein sequence ID" value="MFD1532272.1"/>
    <property type="molecule type" value="Genomic_DNA"/>
</dbReference>
<proteinExistence type="predicted"/>
<dbReference type="NCBIfam" id="TIGR03843">
    <property type="entry name" value="SCO1664 family protein"/>
    <property type="match status" value="1"/>
</dbReference>
<evidence type="ECO:0000313" key="1">
    <source>
        <dbReference type="EMBL" id="MFD1532272.1"/>
    </source>
</evidence>
<evidence type="ECO:0000313" key="2">
    <source>
        <dbReference type="Proteomes" id="UP001597145"/>
    </source>
</evidence>
<gene>
    <name evidence="1" type="ORF">ACFSCY_22840</name>
</gene>
<reference evidence="2" key="1">
    <citation type="journal article" date="2019" name="Int. J. Syst. Evol. Microbiol.">
        <title>The Global Catalogue of Microorganisms (GCM) 10K type strain sequencing project: providing services to taxonomists for standard genome sequencing and annotation.</title>
        <authorList>
            <consortium name="The Broad Institute Genomics Platform"/>
            <consortium name="The Broad Institute Genome Sequencing Center for Infectious Disease"/>
            <person name="Wu L."/>
            <person name="Ma J."/>
        </authorList>
    </citation>
    <scope>NUCLEOTIDE SEQUENCE [LARGE SCALE GENOMIC DNA]</scope>
    <source>
        <strain evidence="2">JCM 12165</strain>
    </source>
</reference>
<comment type="caution">
    <text evidence="1">The sequence shown here is derived from an EMBL/GenBank/DDBJ whole genome shotgun (WGS) entry which is preliminary data.</text>
</comment>
<organism evidence="1 2">
    <name type="scientific">Pseudonocardia aurantiaca</name>
    <dbReference type="NCBI Taxonomy" id="75290"/>
    <lineage>
        <taxon>Bacteria</taxon>
        <taxon>Bacillati</taxon>
        <taxon>Actinomycetota</taxon>
        <taxon>Actinomycetes</taxon>
        <taxon>Pseudonocardiales</taxon>
        <taxon>Pseudonocardiaceae</taxon>
        <taxon>Pseudonocardia</taxon>
    </lineage>
</organism>